<dbReference type="PRINTS" id="PR00705">
    <property type="entry name" value="PAPAIN"/>
</dbReference>
<evidence type="ECO:0000256" key="5">
    <source>
        <dbReference type="SAM" id="MobiDB-lite"/>
    </source>
</evidence>
<comment type="caution">
    <text evidence="7">The sequence shown here is derived from an EMBL/GenBank/DDBJ whole genome shotgun (WGS) entry which is preliminary data.</text>
</comment>
<dbReference type="InterPro" id="IPR000169">
    <property type="entry name" value="Pept_cys_AS"/>
</dbReference>
<dbReference type="GO" id="GO:0008234">
    <property type="term" value="F:cysteine-type peptidase activity"/>
    <property type="evidence" value="ECO:0007669"/>
    <property type="project" value="UniProtKB-KW"/>
</dbReference>
<dbReference type="InterPro" id="IPR038765">
    <property type="entry name" value="Papain-like_cys_pep_sf"/>
</dbReference>
<feature type="compositionally biased region" description="Polar residues" evidence="5">
    <location>
        <begin position="211"/>
        <end position="255"/>
    </location>
</feature>
<dbReference type="PANTHER" id="PTHR12411">
    <property type="entry name" value="CYSTEINE PROTEASE FAMILY C1-RELATED"/>
    <property type="match status" value="1"/>
</dbReference>
<organism evidence="7 8">
    <name type="scientific">Hypsibius exemplaris</name>
    <name type="common">Freshwater tardigrade</name>
    <dbReference type="NCBI Taxonomy" id="2072580"/>
    <lineage>
        <taxon>Eukaryota</taxon>
        <taxon>Metazoa</taxon>
        <taxon>Ecdysozoa</taxon>
        <taxon>Tardigrada</taxon>
        <taxon>Eutardigrada</taxon>
        <taxon>Parachela</taxon>
        <taxon>Hypsibioidea</taxon>
        <taxon>Hypsibiidae</taxon>
        <taxon>Hypsibius</taxon>
    </lineage>
</organism>
<evidence type="ECO:0000256" key="1">
    <source>
        <dbReference type="ARBA" id="ARBA00008455"/>
    </source>
</evidence>
<evidence type="ECO:0000259" key="6">
    <source>
        <dbReference type="SMART" id="SM00645"/>
    </source>
</evidence>
<feature type="compositionally biased region" description="Polar residues" evidence="5">
    <location>
        <begin position="274"/>
        <end position="305"/>
    </location>
</feature>
<dbReference type="PROSITE" id="PS00639">
    <property type="entry name" value="THIOL_PROTEASE_HIS"/>
    <property type="match status" value="1"/>
</dbReference>
<feature type="region of interest" description="Disordered" evidence="5">
    <location>
        <begin position="211"/>
        <end position="317"/>
    </location>
</feature>
<dbReference type="Proteomes" id="UP000192578">
    <property type="component" value="Unassembled WGS sequence"/>
</dbReference>
<keyword evidence="8" id="KW-1185">Reference proteome</keyword>
<feature type="domain" description="Peptidase C1A papain C-terminal" evidence="6">
    <location>
        <begin position="8"/>
        <end position="221"/>
    </location>
</feature>
<dbReference type="InterPro" id="IPR000668">
    <property type="entry name" value="Peptidase_C1A_C"/>
</dbReference>
<accession>A0A1W0WSG3</accession>
<dbReference type="AlphaFoldDB" id="A0A1W0WSG3"/>
<protein>
    <submittedName>
        <fullName evidence="7">Cathepsin L1</fullName>
    </submittedName>
</protein>
<dbReference type="InterPro" id="IPR013128">
    <property type="entry name" value="Peptidase_C1A"/>
</dbReference>
<dbReference type="SUPFAM" id="SSF69349">
    <property type="entry name" value="Phage fibre proteins"/>
    <property type="match status" value="1"/>
</dbReference>
<dbReference type="Pfam" id="PF00112">
    <property type="entry name" value="Peptidase_C1"/>
    <property type="match status" value="1"/>
</dbReference>
<evidence type="ECO:0000256" key="3">
    <source>
        <dbReference type="ARBA" id="ARBA00022801"/>
    </source>
</evidence>
<dbReference type="InterPro" id="IPR039417">
    <property type="entry name" value="Peptidase_C1A_papain-like"/>
</dbReference>
<feature type="compositionally biased region" description="Low complexity" evidence="5">
    <location>
        <begin position="256"/>
        <end position="273"/>
    </location>
</feature>
<evidence type="ECO:0000313" key="8">
    <source>
        <dbReference type="Proteomes" id="UP000192578"/>
    </source>
</evidence>
<proteinExistence type="inferred from homology"/>
<comment type="similarity">
    <text evidence="1">Belongs to the peptidase C1 family.</text>
</comment>
<dbReference type="SUPFAM" id="SSF54001">
    <property type="entry name" value="Cysteine proteinases"/>
    <property type="match status" value="1"/>
</dbReference>
<dbReference type="OrthoDB" id="10253408at2759"/>
<gene>
    <name evidence="7" type="ORF">BV898_07730</name>
</gene>
<sequence>MAPLNMKVAAFVDWRAEGYVTPVKDQGQCGSCWAFSATGSLEGQTYRKTGKLISLSEQNLIDCSRPQGNDGCDGGRSDYAFNYIAQVGIERERDYPYTAQDDSCVYDPSKKAAEDTGFVDIPSADEAALVAASVGPISVAIDASRDTFQLYAGGVYNEPACSSTDLNHGVLAVGYGNDSRGGDYYIVKNSWGEGWGLGGYILMARNRDNQCGSSVQTASGSSVQTASGGSVQTASGGSVQTASGGSVQTASGGSVQTASGGSVQTTSGGSVQTASGGSVQTASGGSVQTASGSSVQTASGGSVQTAVKPVNQRNRHP</sequence>
<evidence type="ECO:0000313" key="7">
    <source>
        <dbReference type="EMBL" id="OQV18142.1"/>
    </source>
</evidence>
<dbReference type="EMBL" id="MTYJ01000052">
    <property type="protein sequence ID" value="OQV18142.1"/>
    <property type="molecule type" value="Genomic_DNA"/>
</dbReference>
<evidence type="ECO:0000256" key="2">
    <source>
        <dbReference type="ARBA" id="ARBA00022670"/>
    </source>
</evidence>
<dbReference type="PROSITE" id="PS00139">
    <property type="entry name" value="THIOL_PROTEASE_CYS"/>
    <property type="match status" value="1"/>
</dbReference>
<keyword evidence="2" id="KW-0645">Protease</keyword>
<dbReference type="CDD" id="cd02248">
    <property type="entry name" value="Peptidase_C1A"/>
    <property type="match status" value="1"/>
</dbReference>
<dbReference type="SMART" id="SM00645">
    <property type="entry name" value="Pept_C1"/>
    <property type="match status" value="1"/>
</dbReference>
<dbReference type="Gene3D" id="3.90.70.10">
    <property type="entry name" value="Cysteine proteinases"/>
    <property type="match status" value="1"/>
</dbReference>
<dbReference type="GO" id="GO:0006508">
    <property type="term" value="P:proteolysis"/>
    <property type="evidence" value="ECO:0007669"/>
    <property type="project" value="UniProtKB-KW"/>
</dbReference>
<reference evidence="8" key="1">
    <citation type="submission" date="2017-01" db="EMBL/GenBank/DDBJ databases">
        <title>Comparative genomics of anhydrobiosis in the tardigrade Hypsibius dujardini.</title>
        <authorList>
            <person name="Yoshida Y."/>
            <person name="Koutsovoulos G."/>
            <person name="Laetsch D."/>
            <person name="Stevens L."/>
            <person name="Kumar S."/>
            <person name="Horikawa D."/>
            <person name="Ishino K."/>
            <person name="Komine S."/>
            <person name="Tomita M."/>
            <person name="Blaxter M."/>
            <person name="Arakawa K."/>
        </authorList>
    </citation>
    <scope>NUCLEOTIDE SEQUENCE [LARGE SCALE GENOMIC DNA]</scope>
    <source>
        <strain evidence="8">Z151</strain>
    </source>
</reference>
<evidence type="ECO:0000256" key="4">
    <source>
        <dbReference type="ARBA" id="ARBA00022807"/>
    </source>
</evidence>
<keyword evidence="4" id="KW-0788">Thiol protease</keyword>
<keyword evidence="3" id="KW-0378">Hydrolase</keyword>
<dbReference type="FunFam" id="3.90.70.10:FF:000006">
    <property type="entry name" value="Cathepsin S"/>
    <property type="match status" value="1"/>
</dbReference>
<dbReference type="InterPro" id="IPR025660">
    <property type="entry name" value="Pept_his_AS"/>
</dbReference>
<name>A0A1W0WSG3_HYPEX</name>